<dbReference type="InterPro" id="IPR051820">
    <property type="entry name" value="FAD-binding_MO"/>
</dbReference>
<dbReference type="Pfam" id="PF13450">
    <property type="entry name" value="NAD_binding_8"/>
    <property type="match status" value="1"/>
</dbReference>
<keyword evidence="9" id="KW-1185">Reference proteome</keyword>
<comment type="cofactor">
    <cofactor evidence="1">
        <name>FAD</name>
        <dbReference type="ChEBI" id="CHEBI:57692"/>
    </cofactor>
</comment>
<keyword evidence="3" id="KW-0285">Flavoprotein</keyword>
<dbReference type="Proteomes" id="UP000284605">
    <property type="component" value="Unassembled WGS sequence"/>
</dbReference>
<sequence length="499" mass="55596">MSREHFDVLIVGAGLSGVGAAYRLQTECPGKSYKILEGRPSLGGTWDLFRYPGIRSDSDMYTLGYPFRPWKEAKAIADGPSILKYIRDTAEECGIDRHIRFSQRVKSAAWSTEESLWLVEVEGPEGKLSYTCSFLYLCSGYYSYAGGNMPAYAGAETFKGSLIHPQEWPKDLDYTGKNVVVIGSGATAVTLIPAMAPRAKHVTMLQRSPTYVTSMPSQDRMADRLRNALPEKFAHNLLRWRNVLFGIAFYQLARRAPNFAKRGIMRQVMANLPKDFDVKTHFEPSYSPWSQRVCLVPDGDLFEAIKQGQASVVTDHIDTFVEDGIRLTSGKIIQADIVVSATGLKLIPCGGIQLKVDGTAIDLGKTFVYKGLMLSGIPNMAMCLGYTNASWTLRADLASLFVCRLLKHMGRNGYQKCVAECDDNTVEPRPLLDLKSGYVTRATAYMPKQGSKAPWYLRQNFILDLITMRYQGIRDKAIRFSRKPVKVERSVGAQNARAA</sequence>
<keyword evidence="5" id="KW-0521">NADP</keyword>
<dbReference type="GO" id="GO:0004499">
    <property type="term" value="F:N,N-dimethylaniline monooxygenase activity"/>
    <property type="evidence" value="ECO:0007669"/>
    <property type="project" value="InterPro"/>
</dbReference>
<keyword evidence="4" id="KW-0274">FAD</keyword>
<evidence type="ECO:0000313" key="9">
    <source>
        <dbReference type="Proteomes" id="UP000284605"/>
    </source>
</evidence>
<keyword evidence="7" id="KW-0503">Monooxygenase</keyword>
<evidence type="ECO:0000256" key="4">
    <source>
        <dbReference type="ARBA" id="ARBA00022827"/>
    </source>
</evidence>
<dbReference type="GO" id="GO:0050660">
    <property type="term" value="F:flavin adenine dinucleotide binding"/>
    <property type="evidence" value="ECO:0007669"/>
    <property type="project" value="InterPro"/>
</dbReference>
<keyword evidence="6" id="KW-0560">Oxidoreductase</keyword>
<evidence type="ECO:0000313" key="8">
    <source>
        <dbReference type="EMBL" id="RJF89291.1"/>
    </source>
</evidence>
<dbReference type="OrthoDB" id="312624at2"/>
<name>A0A418WGX7_9PROT</name>
<evidence type="ECO:0000256" key="2">
    <source>
        <dbReference type="ARBA" id="ARBA00010139"/>
    </source>
</evidence>
<dbReference type="InterPro" id="IPR020946">
    <property type="entry name" value="Flavin_mOase-like"/>
</dbReference>
<evidence type="ECO:0000256" key="5">
    <source>
        <dbReference type="ARBA" id="ARBA00022857"/>
    </source>
</evidence>
<proteinExistence type="inferred from homology"/>
<dbReference type="FunFam" id="3.50.50.60:FF:000228">
    <property type="entry name" value="FAD-containing monooxygenase EthA"/>
    <property type="match status" value="1"/>
</dbReference>
<evidence type="ECO:0000256" key="1">
    <source>
        <dbReference type="ARBA" id="ARBA00001974"/>
    </source>
</evidence>
<evidence type="ECO:0000256" key="6">
    <source>
        <dbReference type="ARBA" id="ARBA00023002"/>
    </source>
</evidence>
<evidence type="ECO:0000256" key="7">
    <source>
        <dbReference type="ARBA" id="ARBA00023033"/>
    </source>
</evidence>
<dbReference type="RefSeq" id="WP_119780884.1">
    <property type="nucleotide sequence ID" value="NZ_QYUK01000011.1"/>
</dbReference>
<gene>
    <name evidence="8" type="ORF">D3874_21865</name>
</gene>
<comment type="caution">
    <text evidence="8">The sequence shown here is derived from an EMBL/GenBank/DDBJ whole genome shotgun (WGS) entry which is preliminary data.</text>
</comment>
<dbReference type="PANTHER" id="PTHR43872:SF1">
    <property type="entry name" value="MONOOXYGENASE, PUTATIVE (AFU_ORTHOLOGUE AFUA_8G02570)-RELATED"/>
    <property type="match status" value="1"/>
</dbReference>
<dbReference type="Pfam" id="PF00743">
    <property type="entry name" value="FMO-like"/>
    <property type="match status" value="1"/>
</dbReference>
<reference evidence="8 9" key="1">
    <citation type="submission" date="2018-09" db="EMBL/GenBank/DDBJ databases">
        <authorList>
            <person name="Zhu H."/>
        </authorList>
    </citation>
    <scope>NUCLEOTIDE SEQUENCE [LARGE SCALE GENOMIC DNA]</scope>
    <source>
        <strain evidence="8 9">K1W22B-8</strain>
    </source>
</reference>
<dbReference type="SUPFAM" id="SSF51905">
    <property type="entry name" value="FAD/NAD(P)-binding domain"/>
    <property type="match status" value="1"/>
</dbReference>
<dbReference type="AlphaFoldDB" id="A0A418WGX7"/>
<accession>A0A418WGX7</accession>
<evidence type="ECO:0000256" key="3">
    <source>
        <dbReference type="ARBA" id="ARBA00022630"/>
    </source>
</evidence>
<dbReference type="PANTHER" id="PTHR43872">
    <property type="entry name" value="MONOOXYGENASE, PUTATIVE (AFU_ORTHOLOGUE AFUA_8G02570)-RELATED"/>
    <property type="match status" value="1"/>
</dbReference>
<protein>
    <submittedName>
        <fullName evidence="8">NAD(P)/FAD-dependent oxidoreductase</fullName>
    </submittedName>
</protein>
<comment type="similarity">
    <text evidence="2">Belongs to the FAD-binding monooxygenase family.</text>
</comment>
<organism evidence="8 9">
    <name type="scientific">Oleomonas cavernae</name>
    <dbReference type="NCBI Taxonomy" id="2320859"/>
    <lineage>
        <taxon>Bacteria</taxon>
        <taxon>Pseudomonadati</taxon>
        <taxon>Pseudomonadota</taxon>
        <taxon>Alphaproteobacteria</taxon>
        <taxon>Acetobacterales</taxon>
        <taxon>Acetobacteraceae</taxon>
        <taxon>Oleomonas</taxon>
    </lineage>
</organism>
<dbReference type="GO" id="GO:0050661">
    <property type="term" value="F:NADP binding"/>
    <property type="evidence" value="ECO:0007669"/>
    <property type="project" value="InterPro"/>
</dbReference>
<dbReference type="EMBL" id="QYUK01000011">
    <property type="protein sequence ID" value="RJF89291.1"/>
    <property type="molecule type" value="Genomic_DNA"/>
</dbReference>
<dbReference type="InterPro" id="IPR036188">
    <property type="entry name" value="FAD/NAD-bd_sf"/>
</dbReference>
<dbReference type="Gene3D" id="3.50.50.60">
    <property type="entry name" value="FAD/NAD(P)-binding domain"/>
    <property type="match status" value="3"/>
</dbReference>